<dbReference type="RefSeq" id="WP_116077345.1">
    <property type="nucleotide sequence ID" value="NZ_CP187630.1"/>
</dbReference>
<protein>
    <recommendedName>
        <fullName evidence="1">DUF3885 domain-containing protein</fullName>
    </recommendedName>
</protein>
<reference evidence="2 3" key="1">
    <citation type="journal article" date="2018" name="Appl. Environ. Microbiol.">
        <title>Antimicrobial susceptibility testing and tentative epidemiological cut-off values of five Bacillus species relevant for use as animal feed additives or for plant protection.</title>
        <authorList>
            <person name="Agerso Y."/>
            <person name="Stuer-Lauridsen B."/>
            <person name="Bjerre K."/>
            <person name="Jensen M.G."/>
            <person name="Johansen E."/>
            <person name="Bennedsen M."/>
            <person name="Brockmann E."/>
            <person name="Nielsen B."/>
        </authorList>
    </citation>
    <scope>NUCLEOTIDE SEQUENCE [LARGE SCALE GENOMIC DNA]</scope>
    <source>
        <strain evidence="2 3">CHCC20162</strain>
    </source>
</reference>
<sequence length="200" mass="23423">MTTMRLQSYLTTMFPNVQMKRPLFYNAPAGIRFTLTNQKGVWEREYMKNVYARAYEIFETLHEKNDELLLVFKANAAQDDLLLKKKKETAIKKFIRSRLKKQEVQSVALLNNAEYIIACKTNDVKEKLLLQSIANRDLHIHPAIEEECYIVNLNKETIFHLYDERGLDIVSNNQSSLQLLQQKFHDWILDIDAACSKKVP</sequence>
<comment type="caution">
    <text evidence="2">The sequence shown here is derived from an EMBL/GenBank/DDBJ whole genome shotgun (WGS) entry which is preliminary data.</text>
</comment>
<dbReference type="Pfam" id="PF13021">
    <property type="entry name" value="DUF3885"/>
    <property type="match status" value="1"/>
</dbReference>
<accession>A0A3D8WY84</accession>
<dbReference type="Proteomes" id="UP000256519">
    <property type="component" value="Unassembled WGS sequence"/>
</dbReference>
<organism evidence="2 3">
    <name type="scientific">Priestia megaterium</name>
    <name type="common">Bacillus megaterium</name>
    <dbReference type="NCBI Taxonomy" id="1404"/>
    <lineage>
        <taxon>Bacteria</taxon>
        <taxon>Bacillati</taxon>
        <taxon>Bacillota</taxon>
        <taxon>Bacilli</taxon>
        <taxon>Bacillales</taxon>
        <taxon>Bacillaceae</taxon>
        <taxon>Priestia</taxon>
    </lineage>
</organism>
<dbReference type="AlphaFoldDB" id="A0A3D8WY84"/>
<name>A0A3D8WY84_PRIMG</name>
<feature type="domain" description="DUF3885" evidence="1">
    <location>
        <begin position="6"/>
        <end position="192"/>
    </location>
</feature>
<evidence type="ECO:0000313" key="3">
    <source>
        <dbReference type="Proteomes" id="UP000256519"/>
    </source>
</evidence>
<dbReference type="EMBL" id="PQWM01000029">
    <property type="protein sequence ID" value="RDZ11240.1"/>
    <property type="molecule type" value="Genomic_DNA"/>
</dbReference>
<proteinExistence type="predicted"/>
<evidence type="ECO:0000259" key="1">
    <source>
        <dbReference type="Pfam" id="PF13021"/>
    </source>
</evidence>
<gene>
    <name evidence="2" type="ORF">C3744_23100</name>
</gene>
<dbReference type="InterPro" id="IPR024976">
    <property type="entry name" value="DUF3885"/>
</dbReference>
<evidence type="ECO:0000313" key="2">
    <source>
        <dbReference type="EMBL" id="RDZ11240.1"/>
    </source>
</evidence>